<dbReference type="InterPro" id="IPR022588">
    <property type="entry name" value="DUF2659"/>
</dbReference>
<keyword evidence="1" id="KW-1133">Transmembrane helix</keyword>
<protein>
    <submittedName>
        <fullName evidence="2">Uncharacterized protein</fullName>
    </submittedName>
</protein>
<dbReference type="AlphaFoldDB" id="A0A0F3NW32"/>
<keyword evidence="1" id="KW-0472">Membrane</keyword>
<dbReference type="Proteomes" id="UP000033671">
    <property type="component" value="Unassembled WGS sequence"/>
</dbReference>
<feature type="non-terminal residue" evidence="2">
    <location>
        <position position="1"/>
    </location>
</feature>
<organism evidence="2 3">
    <name type="scientific">Orientia tsutsugamushi str. TA716</name>
    <dbReference type="NCBI Taxonomy" id="1359175"/>
    <lineage>
        <taxon>Bacteria</taxon>
        <taxon>Pseudomonadati</taxon>
        <taxon>Pseudomonadota</taxon>
        <taxon>Alphaproteobacteria</taxon>
        <taxon>Rickettsiales</taxon>
        <taxon>Rickettsiaceae</taxon>
        <taxon>Rickettsieae</taxon>
        <taxon>Orientia</taxon>
    </lineage>
</organism>
<sequence>FITAAMMINNFYNARQEAYYQKITDIFIESIDQDSNNSELIVKSLEKFLLSNYNTKVQELAHIQLLAHKIKVSSFTEVKQLANEILAIKNYSDFTKAYVRLNLLAMAIDVKQNDDNSNYDSQTQLIEQLFSEFSPSMPFGLLLQFITLFGLMKMVMIIKLYNI</sequence>
<dbReference type="EMBL" id="LAOA01000113">
    <property type="protein sequence ID" value="KJV72295.1"/>
    <property type="molecule type" value="Genomic_DNA"/>
</dbReference>
<accession>A0A0F3NW32</accession>
<dbReference type="PATRIC" id="fig|1359175.3.peg.237"/>
<evidence type="ECO:0000313" key="2">
    <source>
        <dbReference type="EMBL" id="KJV72295.1"/>
    </source>
</evidence>
<name>A0A0F3NW32_ORITS</name>
<proteinExistence type="predicted"/>
<dbReference type="Pfam" id="PF10858">
    <property type="entry name" value="DUF2659"/>
    <property type="match status" value="1"/>
</dbReference>
<keyword evidence="1" id="KW-0812">Transmembrane</keyword>
<evidence type="ECO:0000313" key="3">
    <source>
        <dbReference type="Proteomes" id="UP000033671"/>
    </source>
</evidence>
<gene>
    <name evidence="2" type="ORF">OTSTA716_1982</name>
</gene>
<reference evidence="2 3" key="1">
    <citation type="submission" date="2015-01" db="EMBL/GenBank/DDBJ databases">
        <title>Genome Sequencing of Rickettsiales.</title>
        <authorList>
            <person name="Daugherty S.C."/>
            <person name="Su Q."/>
            <person name="Abolude K."/>
            <person name="Beier-Sexton M."/>
            <person name="Carlyon J.A."/>
            <person name="Carter R."/>
            <person name="Day N.P."/>
            <person name="Dumler S.J."/>
            <person name="Dyachenko V."/>
            <person name="Godinez A."/>
            <person name="Kurtti T.J."/>
            <person name="Lichay M."/>
            <person name="Mullins K.E."/>
            <person name="Ott S."/>
            <person name="Pappas-Brown V."/>
            <person name="Paris D.H."/>
            <person name="Patel P."/>
            <person name="Richards A.L."/>
            <person name="Sadzewicz L."/>
            <person name="Sears K."/>
            <person name="Seidman D."/>
            <person name="Sengamalay N."/>
            <person name="Stenos J."/>
            <person name="Tallon L.J."/>
            <person name="Vincent G."/>
            <person name="Fraser C.M."/>
            <person name="Munderloh U."/>
            <person name="Dunning-Hotopp J.C."/>
        </authorList>
    </citation>
    <scope>NUCLEOTIDE SEQUENCE [LARGE SCALE GENOMIC DNA]</scope>
    <source>
        <strain evidence="2 3">TA716</strain>
    </source>
</reference>
<comment type="caution">
    <text evidence="2">The sequence shown here is derived from an EMBL/GenBank/DDBJ whole genome shotgun (WGS) entry which is preliminary data.</text>
</comment>
<feature type="transmembrane region" description="Helical" evidence="1">
    <location>
        <begin position="139"/>
        <end position="161"/>
    </location>
</feature>
<evidence type="ECO:0000256" key="1">
    <source>
        <dbReference type="SAM" id="Phobius"/>
    </source>
</evidence>